<evidence type="ECO:0000256" key="1">
    <source>
        <dbReference type="ARBA" id="ARBA00007789"/>
    </source>
</evidence>
<dbReference type="PANTHER" id="PTHR30137:SF6">
    <property type="entry name" value="LUCIFERASE-LIKE MONOOXYGENASE"/>
    <property type="match status" value="1"/>
</dbReference>
<keyword evidence="4" id="KW-1185">Reference proteome</keyword>
<gene>
    <name evidence="3" type="ORF">JO379_000062</name>
</gene>
<reference evidence="3 4" key="1">
    <citation type="submission" date="2021-03" db="EMBL/GenBank/DDBJ databases">
        <title>Sequencing the genomes of 1000 actinobacteria strains.</title>
        <authorList>
            <person name="Klenk H.-P."/>
        </authorList>
    </citation>
    <scope>NUCLEOTIDE SEQUENCE [LARGE SCALE GENOMIC DNA]</scope>
    <source>
        <strain evidence="3 4">DSM 41480</strain>
    </source>
</reference>
<proteinExistence type="predicted"/>
<dbReference type="GeneID" id="91566965"/>
<evidence type="ECO:0000313" key="3">
    <source>
        <dbReference type="EMBL" id="MBP2400593.1"/>
    </source>
</evidence>
<dbReference type="EMBL" id="JAGIOH010000001">
    <property type="protein sequence ID" value="MBP2400593.1"/>
    <property type="molecule type" value="Genomic_DNA"/>
</dbReference>
<accession>A0ABS4XVQ6</accession>
<feature type="domain" description="Luciferase-like" evidence="2">
    <location>
        <begin position="18"/>
        <end position="297"/>
    </location>
</feature>
<evidence type="ECO:0000259" key="2">
    <source>
        <dbReference type="Pfam" id="PF00296"/>
    </source>
</evidence>
<dbReference type="InterPro" id="IPR050766">
    <property type="entry name" value="Bact_Lucif_Oxidored"/>
</dbReference>
<comment type="caution">
    <text evidence="3">The sequence shown here is derived from an EMBL/GenBank/DDBJ whole genome shotgun (WGS) entry which is preliminary data.</text>
</comment>
<comment type="similarity">
    <text evidence="1">To bacterial alkanal monooxygenase alpha and beta chains.</text>
</comment>
<dbReference type="InterPro" id="IPR036661">
    <property type="entry name" value="Luciferase-like_sf"/>
</dbReference>
<dbReference type="NCBIfam" id="TIGR03558">
    <property type="entry name" value="oxido_grp_1"/>
    <property type="match status" value="1"/>
</dbReference>
<name>A0ABS4XVQ6_9ACTN</name>
<dbReference type="InterPro" id="IPR019949">
    <property type="entry name" value="CmoO-like"/>
</dbReference>
<organism evidence="3 4">
    <name type="scientific">Streptomyces syringium</name>
    <dbReference type="NCBI Taxonomy" id="76729"/>
    <lineage>
        <taxon>Bacteria</taxon>
        <taxon>Bacillati</taxon>
        <taxon>Actinomycetota</taxon>
        <taxon>Actinomycetes</taxon>
        <taxon>Kitasatosporales</taxon>
        <taxon>Streptomycetaceae</taxon>
        <taxon>Streptomyces</taxon>
    </lineage>
</organism>
<dbReference type="Pfam" id="PF00296">
    <property type="entry name" value="Bac_luciferase"/>
    <property type="match status" value="1"/>
</dbReference>
<sequence length="328" mass="35324">MINTPLSALEVALVQTGARAVDTLRDTAAFAQGLERLGYHRIWYAEHHHSPAIGAFPPVVLTAHAAASTSSIRLGSGGVLAPNHAPITLAEQFGTLAALHQDRIDLGIGRGPGTFDEVTARALRRGAGPATDEEYRGDVAAILSLLVDEVALGPLPEPWLLASSTAGAALAAELGLPIAIAHHIRPQNTLAALERYRAEFTPSRWCERPRVLVCVEAVCAETEEEAARRLGPMEVVKAGLLKGRSEIPFPTPEAAAAHLFTAEERQALDGFRAQQAVGTPEAVVHRLTQLVRETGADELMLTTPVYDLRDRIRSYELIKQYIDARATR</sequence>
<dbReference type="RefSeq" id="WP_209513206.1">
    <property type="nucleotide sequence ID" value="NZ_JAGIOH010000001.1"/>
</dbReference>
<dbReference type="PANTHER" id="PTHR30137">
    <property type="entry name" value="LUCIFERASE-LIKE MONOOXYGENASE"/>
    <property type="match status" value="1"/>
</dbReference>
<dbReference type="Gene3D" id="3.20.20.30">
    <property type="entry name" value="Luciferase-like domain"/>
    <property type="match status" value="1"/>
</dbReference>
<protein>
    <submittedName>
        <fullName evidence="3">Luciferase family oxidoreductase group 1</fullName>
    </submittedName>
</protein>
<dbReference type="Proteomes" id="UP001519291">
    <property type="component" value="Unassembled WGS sequence"/>
</dbReference>
<dbReference type="InterPro" id="IPR011251">
    <property type="entry name" value="Luciferase-like_dom"/>
</dbReference>
<dbReference type="SUPFAM" id="SSF51679">
    <property type="entry name" value="Bacterial luciferase-like"/>
    <property type="match status" value="1"/>
</dbReference>
<evidence type="ECO:0000313" key="4">
    <source>
        <dbReference type="Proteomes" id="UP001519291"/>
    </source>
</evidence>